<organism evidence="1 2">
    <name type="scientific">Aquarana catesbeiana</name>
    <name type="common">American bullfrog</name>
    <name type="synonym">Rana catesbeiana</name>
    <dbReference type="NCBI Taxonomy" id="8400"/>
    <lineage>
        <taxon>Eukaryota</taxon>
        <taxon>Metazoa</taxon>
        <taxon>Chordata</taxon>
        <taxon>Craniata</taxon>
        <taxon>Vertebrata</taxon>
        <taxon>Euteleostomi</taxon>
        <taxon>Amphibia</taxon>
        <taxon>Batrachia</taxon>
        <taxon>Anura</taxon>
        <taxon>Neobatrachia</taxon>
        <taxon>Ranoidea</taxon>
        <taxon>Ranidae</taxon>
        <taxon>Aquarana</taxon>
    </lineage>
</organism>
<sequence length="61" mass="7359">MTECISLLRKIINVQLHQQKNQDIVMDLIKQNVLENERLRLKFQQHGKKDSELLLADKRRF</sequence>
<dbReference type="AlphaFoldDB" id="A0A2G9RKF4"/>
<keyword evidence="2" id="KW-1185">Reference proteome</keyword>
<gene>
    <name evidence="1" type="ORF">AB205_0054620</name>
</gene>
<proteinExistence type="predicted"/>
<evidence type="ECO:0000313" key="1">
    <source>
        <dbReference type="EMBL" id="PIO27683.1"/>
    </source>
</evidence>
<accession>A0A2G9RKF4</accession>
<dbReference type="Proteomes" id="UP000228934">
    <property type="component" value="Unassembled WGS sequence"/>
</dbReference>
<reference evidence="2" key="1">
    <citation type="journal article" date="2017" name="Nat. Commun.">
        <title>The North American bullfrog draft genome provides insight into hormonal regulation of long noncoding RNA.</title>
        <authorList>
            <person name="Hammond S.A."/>
            <person name="Warren R.L."/>
            <person name="Vandervalk B.P."/>
            <person name="Kucuk E."/>
            <person name="Khan H."/>
            <person name="Gibb E.A."/>
            <person name="Pandoh P."/>
            <person name="Kirk H."/>
            <person name="Zhao Y."/>
            <person name="Jones M."/>
            <person name="Mungall A.J."/>
            <person name="Coope R."/>
            <person name="Pleasance S."/>
            <person name="Moore R.A."/>
            <person name="Holt R.A."/>
            <person name="Round J.M."/>
            <person name="Ohora S."/>
            <person name="Walle B.V."/>
            <person name="Veldhoen N."/>
            <person name="Helbing C.C."/>
            <person name="Birol I."/>
        </authorList>
    </citation>
    <scope>NUCLEOTIDE SEQUENCE [LARGE SCALE GENOMIC DNA]</scope>
</reference>
<protein>
    <submittedName>
        <fullName evidence="1">Uncharacterized protein</fullName>
    </submittedName>
</protein>
<evidence type="ECO:0000313" key="2">
    <source>
        <dbReference type="Proteomes" id="UP000228934"/>
    </source>
</evidence>
<dbReference type="EMBL" id="KV938950">
    <property type="protein sequence ID" value="PIO27683.1"/>
    <property type="molecule type" value="Genomic_DNA"/>
</dbReference>
<dbReference type="OrthoDB" id="10515243at2759"/>
<name>A0A2G9RKF4_AQUCT</name>